<evidence type="ECO:0000259" key="1">
    <source>
        <dbReference type="PROSITE" id="PS50995"/>
    </source>
</evidence>
<dbReference type="Pfam" id="PF12802">
    <property type="entry name" value="MarR_2"/>
    <property type="match status" value="1"/>
</dbReference>
<dbReference type="InterPro" id="IPR039422">
    <property type="entry name" value="MarR/SlyA-like"/>
</dbReference>
<dbReference type="OrthoDB" id="8256382at2"/>
<dbReference type="GO" id="GO:0006950">
    <property type="term" value="P:response to stress"/>
    <property type="evidence" value="ECO:0007669"/>
    <property type="project" value="TreeGrafter"/>
</dbReference>
<dbReference type="SUPFAM" id="SSF46785">
    <property type="entry name" value="Winged helix' DNA-binding domain"/>
    <property type="match status" value="1"/>
</dbReference>
<dbReference type="InterPro" id="IPR036390">
    <property type="entry name" value="WH_DNA-bd_sf"/>
</dbReference>
<proteinExistence type="predicted"/>
<organism evidence="2 3">
    <name type="scientific">Hyphococcus luteus</name>
    <dbReference type="NCBI Taxonomy" id="2058213"/>
    <lineage>
        <taxon>Bacteria</taxon>
        <taxon>Pseudomonadati</taxon>
        <taxon>Pseudomonadota</taxon>
        <taxon>Alphaproteobacteria</taxon>
        <taxon>Parvularculales</taxon>
        <taxon>Parvularculaceae</taxon>
        <taxon>Hyphococcus</taxon>
    </lineage>
</organism>
<gene>
    <name evidence="2" type="ORF">CW354_15970</name>
</gene>
<dbReference type="Proteomes" id="UP000239504">
    <property type="component" value="Unassembled WGS sequence"/>
</dbReference>
<dbReference type="PANTHER" id="PTHR33164">
    <property type="entry name" value="TRANSCRIPTIONAL REGULATOR, MARR FAMILY"/>
    <property type="match status" value="1"/>
</dbReference>
<dbReference type="InterPro" id="IPR036388">
    <property type="entry name" value="WH-like_DNA-bd_sf"/>
</dbReference>
<evidence type="ECO:0000313" key="3">
    <source>
        <dbReference type="Proteomes" id="UP000239504"/>
    </source>
</evidence>
<evidence type="ECO:0000313" key="2">
    <source>
        <dbReference type="EMBL" id="PQA86954.1"/>
    </source>
</evidence>
<accession>A0A2S7K365</accession>
<feature type="domain" description="HTH marR-type" evidence="1">
    <location>
        <begin position="28"/>
        <end position="158"/>
    </location>
</feature>
<keyword evidence="3" id="KW-1185">Reference proteome</keyword>
<dbReference type="SMART" id="SM00347">
    <property type="entry name" value="HTH_MARR"/>
    <property type="match status" value="1"/>
</dbReference>
<dbReference type="InterPro" id="IPR000835">
    <property type="entry name" value="HTH_MarR-typ"/>
</dbReference>
<dbReference type="PRINTS" id="PR00598">
    <property type="entry name" value="HTHMARR"/>
</dbReference>
<dbReference type="EMBL" id="PJCH01000011">
    <property type="protein sequence ID" value="PQA86954.1"/>
    <property type="molecule type" value="Genomic_DNA"/>
</dbReference>
<dbReference type="GO" id="GO:0003700">
    <property type="term" value="F:DNA-binding transcription factor activity"/>
    <property type="evidence" value="ECO:0007669"/>
    <property type="project" value="InterPro"/>
</dbReference>
<name>A0A2S7K365_9PROT</name>
<reference evidence="2 3" key="1">
    <citation type="submission" date="2017-12" db="EMBL/GenBank/DDBJ databases">
        <authorList>
            <person name="Hurst M.R.H."/>
        </authorList>
    </citation>
    <scope>NUCLEOTIDE SEQUENCE [LARGE SCALE GENOMIC DNA]</scope>
    <source>
        <strain evidence="2 3">SY-3-19</strain>
    </source>
</reference>
<dbReference type="PROSITE" id="PS50995">
    <property type="entry name" value="HTH_MARR_2"/>
    <property type="match status" value="1"/>
</dbReference>
<protein>
    <submittedName>
        <fullName evidence="2">MarR family transcriptional regulator</fullName>
    </submittedName>
</protein>
<dbReference type="RefSeq" id="WP_104831071.1">
    <property type="nucleotide sequence ID" value="NZ_PJCH01000011.1"/>
</dbReference>
<sequence length="158" mass="17405">MSVMTVDKGTALRTSEDVSPGVSTDFLDGLVGYRLRQASNSFMSDFAASMADTGLRAVHVSILSVVEENPGVRQGEIGRALGVARANMAPLVAELEGMRLLRRTTDESDRRAVIVRLTKAGEALLRNCKARIEVHERRALQRLTRSEKETLLRVLKKI</sequence>
<dbReference type="Gene3D" id="1.10.10.10">
    <property type="entry name" value="Winged helix-like DNA-binding domain superfamily/Winged helix DNA-binding domain"/>
    <property type="match status" value="1"/>
</dbReference>
<dbReference type="AlphaFoldDB" id="A0A2S7K365"/>
<comment type="caution">
    <text evidence="2">The sequence shown here is derived from an EMBL/GenBank/DDBJ whole genome shotgun (WGS) entry which is preliminary data.</text>
</comment>
<dbReference type="PANTHER" id="PTHR33164:SF89">
    <property type="entry name" value="MARR FAMILY REGULATORY PROTEIN"/>
    <property type="match status" value="1"/>
</dbReference>